<feature type="transmembrane region" description="Helical" evidence="7">
    <location>
        <begin position="41"/>
        <end position="64"/>
    </location>
</feature>
<dbReference type="InterPro" id="IPR017039">
    <property type="entry name" value="Virul_fac_BrkB"/>
</dbReference>
<evidence type="ECO:0000256" key="7">
    <source>
        <dbReference type="SAM" id="Phobius"/>
    </source>
</evidence>
<sequence length="344" mass="37342">MKPQLKRLLSHVPGLLNLARLTAETVRVCMRWRVTGLAAEAGFFALLSLPPLIFGLLGAVGYLAKPFGANVREQVTKSIIDYADQFLTPDVINNVIQPTLNQALSGGRADVISIGFLLSLWSGSRCLNVLLDTISIMYGQGGMRGIIRTRVMSLSLYFVSLLFAAVLIPLMLIGPDLLSRIVPKSLQFLMILYWPLVGGLTILGFATLFYIATPKRAPWVRDLPGATLTLVIWVLSSYGLRYFLGNSVDGFSVYGPLSATIVVLIWLYFLGIGVLIGAALNAAASRLWPPPEVAPISEKAREWLGEGVARLRPDEPREPRNGSSKAASTEDEDSTGLDSSRAIG</sequence>
<dbReference type="EMBL" id="CP011112">
    <property type="protein sequence ID" value="AKU18953.1"/>
    <property type="molecule type" value="Genomic_DNA"/>
</dbReference>
<comment type="subcellular location">
    <subcellularLocation>
        <location evidence="1">Cell membrane</location>
        <topology evidence="1">Multi-pass membrane protein</topology>
    </subcellularLocation>
</comment>
<feature type="region of interest" description="Disordered" evidence="6">
    <location>
        <begin position="308"/>
        <end position="344"/>
    </location>
</feature>
<dbReference type="GO" id="GO:0005886">
    <property type="term" value="C:plasma membrane"/>
    <property type="evidence" value="ECO:0007669"/>
    <property type="project" value="UniProtKB-SubCell"/>
</dbReference>
<evidence type="ECO:0000256" key="2">
    <source>
        <dbReference type="ARBA" id="ARBA00022475"/>
    </source>
</evidence>
<protein>
    <submittedName>
        <fullName evidence="8">Ribonuclease BN</fullName>
    </submittedName>
</protein>
<proteinExistence type="predicted"/>
<evidence type="ECO:0000256" key="3">
    <source>
        <dbReference type="ARBA" id="ARBA00022692"/>
    </source>
</evidence>
<keyword evidence="3 7" id="KW-0812">Transmembrane</keyword>
<evidence type="ECO:0000256" key="6">
    <source>
        <dbReference type="SAM" id="MobiDB-lite"/>
    </source>
</evidence>
<evidence type="ECO:0000256" key="1">
    <source>
        <dbReference type="ARBA" id="ARBA00004651"/>
    </source>
</evidence>
<evidence type="ECO:0000313" key="8">
    <source>
        <dbReference type="EMBL" id="AKU18953.1"/>
    </source>
</evidence>
<keyword evidence="9" id="KW-1185">Reference proteome</keyword>
<dbReference type="PATRIC" id="fig|571913.6.peg.3025"/>
<feature type="compositionally biased region" description="Basic and acidic residues" evidence="6">
    <location>
        <begin position="308"/>
        <end position="320"/>
    </location>
</feature>
<feature type="transmembrane region" description="Helical" evidence="7">
    <location>
        <begin position="192"/>
        <end position="211"/>
    </location>
</feature>
<dbReference type="Proteomes" id="UP000066480">
    <property type="component" value="Chromosome"/>
</dbReference>
<feature type="transmembrane region" description="Helical" evidence="7">
    <location>
        <begin position="151"/>
        <end position="172"/>
    </location>
</feature>
<keyword evidence="4 7" id="KW-1133">Transmembrane helix</keyword>
<dbReference type="Pfam" id="PF03631">
    <property type="entry name" value="Virul_fac_BrkB"/>
    <property type="match status" value="1"/>
</dbReference>
<feature type="transmembrane region" description="Helical" evidence="7">
    <location>
        <begin position="111"/>
        <end position="131"/>
    </location>
</feature>
<evidence type="ECO:0000256" key="4">
    <source>
        <dbReference type="ARBA" id="ARBA00022989"/>
    </source>
</evidence>
<reference evidence="8 9" key="1">
    <citation type="submission" date="2015-03" db="EMBL/GenBank/DDBJ databases">
        <title>Luteipulveratus halotolerans sp. nov., a novel actinobacterium (Dermacoccaceae) from Sarawak, Malaysia.</title>
        <authorList>
            <person name="Juboi H."/>
            <person name="Basik A."/>
            <person name="Shamsul S.S."/>
            <person name="Arnold P."/>
            <person name="Schmitt E.K."/>
            <person name="Sanglier J.-J."/>
            <person name="Yeo T."/>
        </authorList>
    </citation>
    <scope>NUCLEOTIDE SEQUENCE [LARGE SCALE GENOMIC DNA]</scope>
    <source>
        <strain evidence="8 9">MN07-A0370</strain>
    </source>
</reference>
<feature type="transmembrane region" description="Helical" evidence="7">
    <location>
        <begin position="223"/>
        <end position="244"/>
    </location>
</feature>
<evidence type="ECO:0000256" key="5">
    <source>
        <dbReference type="ARBA" id="ARBA00023136"/>
    </source>
</evidence>
<dbReference type="KEGG" id="lmoi:VV02_14885"/>
<dbReference type="PANTHER" id="PTHR30213">
    <property type="entry name" value="INNER MEMBRANE PROTEIN YHJD"/>
    <property type="match status" value="1"/>
</dbReference>
<organism evidence="8 9">
    <name type="scientific">Luteipulveratus mongoliensis</name>
    <dbReference type="NCBI Taxonomy" id="571913"/>
    <lineage>
        <taxon>Bacteria</taxon>
        <taxon>Bacillati</taxon>
        <taxon>Actinomycetota</taxon>
        <taxon>Actinomycetes</taxon>
        <taxon>Micrococcales</taxon>
        <taxon>Dermacoccaceae</taxon>
        <taxon>Luteipulveratus</taxon>
    </lineage>
</organism>
<name>A0A0K1JQT8_9MICO</name>
<keyword evidence="2" id="KW-1003">Cell membrane</keyword>
<gene>
    <name evidence="8" type="ORF">VV02_14885</name>
</gene>
<dbReference type="AlphaFoldDB" id="A0A0K1JQT8"/>
<keyword evidence="5 7" id="KW-0472">Membrane</keyword>
<feature type="transmembrane region" description="Helical" evidence="7">
    <location>
        <begin position="256"/>
        <end position="280"/>
    </location>
</feature>
<dbReference type="STRING" id="571913.VV02_14885"/>
<dbReference type="PANTHER" id="PTHR30213:SF0">
    <property type="entry name" value="UPF0761 MEMBRANE PROTEIN YIHY"/>
    <property type="match status" value="1"/>
</dbReference>
<accession>A0A0K1JQT8</accession>
<evidence type="ECO:0000313" key="9">
    <source>
        <dbReference type="Proteomes" id="UP000066480"/>
    </source>
</evidence>